<keyword evidence="8" id="KW-1185">Reference proteome</keyword>
<dbReference type="Proteomes" id="UP000655225">
    <property type="component" value="Unassembled WGS sequence"/>
</dbReference>
<gene>
    <name evidence="7" type="ORF">HHK36_028100</name>
</gene>
<comment type="subcellular location">
    <subcellularLocation>
        <location evidence="1">Membrane</location>
        <topology evidence="1">Multi-pass membrane protein</topology>
    </subcellularLocation>
</comment>
<feature type="transmembrane region" description="Helical" evidence="6">
    <location>
        <begin position="110"/>
        <end position="131"/>
    </location>
</feature>
<dbReference type="PANTHER" id="PTHR43243">
    <property type="entry name" value="INNER MEMBRANE TRANSPORTER YGJI-RELATED"/>
    <property type="match status" value="1"/>
</dbReference>
<evidence type="ECO:0000256" key="6">
    <source>
        <dbReference type="SAM" id="Phobius"/>
    </source>
</evidence>
<dbReference type="EMBL" id="JABCRI010000021">
    <property type="protein sequence ID" value="KAF8380612.1"/>
    <property type="molecule type" value="Genomic_DNA"/>
</dbReference>
<dbReference type="OrthoDB" id="3900342at2759"/>
<dbReference type="Pfam" id="PF13520">
    <property type="entry name" value="AA_permease_2"/>
    <property type="match status" value="2"/>
</dbReference>
<comment type="similarity">
    <text evidence="2">Belongs to the amino acid-polyamine-organocation (APC) superfamily. Cationic amino acid transporter (CAT) (TC 2.A.3.3) family.</text>
</comment>
<protein>
    <submittedName>
        <fullName evidence="7">Uncharacterized protein</fullName>
    </submittedName>
</protein>
<feature type="transmembrane region" description="Helical" evidence="6">
    <location>
        <begin position="470"/>
        <end position="495"/>
    </location>
</feature>
<reference evidence="7 8" key="1">
    <citation type="submission" date="2020-04" db="EMBL/GenBank/DDBJ databases">
        <title>Plant Genome Project.</title>
        <authorList>
            <person name="Zhang R.-G."/>
        </authorList>
    </citation>
    <scope>NUCLEOTIDE SEQUENCE [LARGE SCALE GENOMIC DNA]</scope>
    <source>
        <strain evidence="7">YNK0</strain>
        <tissue evidence="7">Leaf</tissue>
    </source>
</reference>
<accession>A0A834YIN2</accession>
<proteinExistence type="inferred from homology"/>
<evidence type="ECO:0000256" key="1">
    <source>
        <dbReference type="ARBA" id="ARBA00004141"/>
    </source>
</evidence>
<dbReference type="InterPro" id="IPR002293">
    <property type="entry name" value="AA/rel_permease1"/>
</dbReference>
<evidence type="ECO:0000256" key="4">
    <source>
        <dbReference type="ARBA" id="ARBA00022989"/>
    </source>
</evidence>
<dbReference type="PANTHER" id="PTHR43243:SF3">
    <property type="entry name" value="OS04G0543600 PROTEIN"/>
    <property type="match status" value="1"/>
</dbReference>
<keyword evidence="3 6" id="KW-0812">Transmembrane</keyword>
<organism evidence="7 8">
    <name type="scientific">Tetracentron sinense</name>
    <name type="common">Spur-leaf</name>
    <dbReference type="NCBI Taxonomy" id="13715"/>
    <lineage>
        <taxon>Eukaryota</taxon>
        <taxon>Viridiplantae</taxon>
        <taxon>Streptophyta</taxon>
        <taxon>Embryophyta</taxon>
        <taxon>Tracheophyta</taxon>
        <taxon>Spermatophyta</taxon>
        <taxon>Magnoliopsida</taxon>
        <taxon>Trochodendrales</taxon>
        <taxon>Trochodendraceae</taxon>
        <taxon>Tetracentron</taxon>
    </lineage>
</organism>
<comment type="caution">
    <text evidence="7">The sequence shown here is derived from an EMBL/GenBank/DDBJ whole genome shotgun (WGS) entry which is preliminary data.</text>
</comment>
<dbReference type="GO" id="GO:0015171">
    <property type="term" value="F:amino acid transmembrane transporter activity"/>
    <property type="evidence" value="ECO:0007669"/>
    <property type="project" value="TreeGrafter"/>
</dbReference>
<evidence type="ECO:0000313" key="8">
    <source>
        <dbReference type="Proteomes" id="UP000655225"/>
    </source>
</evidence>
<name>A0A834YIN2_TETSI</name>
<evidence type="ECO:0000313" key="7">
    <source>
        <dbReference type="EMBL" id="KAF8380612.1"/>
    </source>
</evidence>
<dbReference type="Pfam" id="PF14223">
    <property type="entry name" value="Retrotran_gag_2"/>
    <property type="match status" value="1"/>
</dbReference>
<keyword evidence="4 6" id="KW-1133">Transmembrane helix</keyword>
<dbReference type="AlphaFoldDB" id="A0A834YIN2"/>
<dbReference type="Gene3D" id="1.20.1740.10">
    <property type="entry name" value="Amino acid/polyamine transporter I"/>
    <property type="match status" value="1"/>
</dbReference>
<dbReference type="GO" id="GO:0005886">
    <property type="term" value="C:plasma membrane"/>
    <property type="evidence" value="ECO:0007669"/>
    <property type="project" value="TreeGrafter"/>
</dbReference>
<sequence>MQLQHLRKGSSTMVDFINQFKTIVDSLASIQEPVSDKDLVMHALGGLSSKYESFITAVTNQSEAISFTELHARLLMHEQCLLHFQQPNANHPSMAFFGQQQSSQPSFNSLAVTIMALAATTLGVASLAMTINRAVAFLINKVVQLPSSPQSFRPLCSLKWLGISCDFQLSSVVPANLGECACAICLITMGCYASGPYTATHPLRFITTSCHCPPSPSANVATPPSPRLTLVAFIEPSLVVSPDLPAPQPESPAAPTAPAAPASLPPAIDLYVELPIATPTIPNAPHYLTHFQDALNISGPAVFISYIIAGISALLSSLCYTEFSLEIPVAGGAFSYLRVTFGEFMGYFAGANILMEYVLSNVAVARSFTEYMCCAFGGMNPNHGDLNTKESSRLNFVMTVFHVVFFGFDIIAGFCNRNAKNLIRPGGLAPYGVKGVLDGAAIVYFSYIGYDSVSTMAEEIKNPSKILPVGIVGSVLIVSIPYCLMALSLCVIIPYDEISDTASYSLAFQNLVGWNWMSNVVGELEGLGWYHSGWPRSRERVDNGVAGMVKLAGEDGGREKEQEGR</sequence>
<feature type="transmembrane region" description="Helical" evidence="6">
    <location>
        <begin position="428"/>
        <end position="450"/>
    </location>
</feature>
<evidence type="ECO:0000256" key="3">
    <source>
        <dbReference type="ARBA" id="ARBA00022692"/>
    </source>
</evidence>
<feature type="transmembrane region" description="Helical" evidence="6">
    <location>
        <begin position="396"/>
        <end position="416"/>
    </location>
</feature>
<evidence type="ECO:0000256" key="5">
    <source>
        <dbReference type="ARBA" id="ARBA00023136"/>
    </source>
</evidence>
<evidence type="ECO:0000256" key="2">
    <source>
        <dbReference type="ARBA" id="ARBA00008572"/>
    </source>
</evidence>
<keyword evidence="5 6" id="KW-0472">Membrane</keyword>